<protein>
    <recommendedName>
        <fullName evidence="4">Integrating conjugative element, PFGI_1 class, ParB family protein</fullName>
    </recommendedName>
</protein>
<evidence type="ECO:0000256" key="1">
    <source>
        <dbReference type="SAM" id="MobiDB-lite"/>
    </source>
</evidence>
<feature type="region of interest" description="Disordered" evidence="1">
    <location>
        <begin position="414"/>
        <end position="439"/>
    </location>
</feature>
<reference evidence="2 3" key="1">
    <citation type="submission" date="2017-08" db="EMBL/GenBank/DDBJ databases">
        <title>Draft genome sequence of pheromone producing symbiont Morganella morganii, of the female New Zealand grass grub Costelytra giveni.</title>
        <authorList>
            <person name="Laugraud A."/>
            <person name="Young S.D."/>
            <person name="Hurst M.H."/>
        </authorList>
    </citation>
    <scope>NUCLEOTIDE SEQUENCE [LARGE SCALE GENOMIC DNA]</scope>
    <source>
        <strain evidence="2 3">MMsCG</strain>
    </source>
</reference>
<gene>
    <name evidence="2" type="ORF">CKG00_12245</name>
</gene>
<accession>A0A433ZY61</accession>
<dbReference type="InterPro" id="IPR036086">
    <property type="entry name" value="ParB/Sulfiredoxin_sf"/>
</dbReference>
<evidence type="ECO:0000313" key="2">
    <source>
        <dbReference type="EMBL" id="RUT67058.1"/>
    </source>
</evidence>
<feature type="compositionally biased region" description="Polar residues" evidence="1">
    <location>
        <begin position="362"/>
        <end position="382"/>
    </location>
</feature>
<name>A0A433ZY61_MORMO</name>
<dbReference type="OrthoDB" id="7656008at2"/>
<sequence>MARAKTKILDLNSALLQQGKTAAGTQPLAPVVADTPVSEMPLILTLDEVNPNPDNPRTTRNPKYDDIKASIRARGLDTVPKVTRDPERPELGYFFSDGGNTRYEILSELWQETGEKRFYRISCMFKPWPGRLSCVIGHLAENEVRGDLTFIEKAFGIKQARTLFEEQLGKTVSLRELSTLLGESGYPVHNSNISRMEDTIQYLYPYIPRLLESGLGRPQIQLLLALRGNAGKTWQRFIIDVAVTCTFDAVFGSVCSHFDDPEIYSLDMFRDELIGALINALPHPLLNYDRWLLELDPKEQNRRKHFGEPTLTPELSGKGNTVALAELAPALQQGDTGAQTEPEVLGGGASLVLDSALLESTGNSEYESQGTQDEEIPTTQTEPRVETQPDLYGAPSVLSGDVITVLDGENDTVNENTLPGTHESIKPHSNTETQPKQGLPPAAEVPFAEVPFAEVGLEPVSSIWAISALQDDIEHLQVITFRLAFELAEVAGCEAEIKADKAALQAAGYALAAECPSRFTALLLTLAGNNPDGAGTSSLNEALIGSENPADWPLLDDIHAVKLMRLIRVLRRLRELQRDLPVTEETV</sequence>
<organism evidence="2 3">
    <name type="scientific">Morganella morganii</name>
    <name type="common">Proteus morganii</name>
    <dbReference type="NCBI Taxonomy" id="582"/>
    <lineage>
        <taxon>Bacteria</taxon>
        <taxon>Pseudomonadati</taxon>
        <taxon>Pseudomonadota</taxon>
        <taxon>Gammaproteobacteria</taxon>
        <taxon>Enterobacterales</taxon>
        <taxon>Morganellaceae</taxon>
        <taxon>Morganella</taxon>
    </lineage>
</organism>
<dbReference type="AlphaFoldDB" id="A0A433ZY61"/>
<feature type="region of interest" description="Disordered" evidence="1">
    <location>
        <begin position="362"/>
        <end position="393"/>
    </location>
</feature>
<evidence type="ECO:0000313" key="3">
    <source>
        <dbReference type="Proteomes" id="UP000286908"/>
    </source>
</evidence>
<dbReference type="NCBIfam" id="TIGR03764">
    <property type="entry name" value="ICE_PFGI_1_parB"/>
    <property type="match status" value="1"/>
</dbReference>
<dbReference type="EMBL" id="NRQY01000001">
    <property type="protein sequence ID" value="RUT67058.1"/>
    <property type="molecule type" value="Genomic_DNA"/>
</dbReference>
<dbReference type="InterPro" id="IPR022304">
    <property type="entry name" value="ICE_PFGI_1_ParB"/>
</dbReference>
<comment type="caution">
    <text evidence="2">The sequence shown here is derived from an EMBL/GenBank/DDBJ whole genome shotgun (WGS) entry which is preliminary data.</text>
</comment>
<feature type="compositionally biased region" description="Polar residues" evidence="1">
    <location>
        <begin position="427"/>
        <end position="436"/>
    </location>
</feature>
<dbReference type="Proteomes" id="UP000286908">
    <property type="component" value="Unassembled WGS sequence"/>
</dbReference>
<dbReference type="SUPFAM" id="SSF110849">
    <property type="entry name" value="ParB/Sulfiredoxin"/>
    <property type="match status" value="1"/>
</dbReference>
<proteinExistence type="predicted"/>
<evidence type="ECO:0008006" key="4">
    <source>
        <dbReference type="Google" id="ProtNLM"/>
    </source>
</evidence>